<feature type="non-terminal residue" evidence="7">
    <location>
        <position position="357"/>
    </location>
</feature>
<dbReference type="Proteomes" id="UP000051213">
    <property type="component" value="Unassembled WGS sequence"/>
</dbReference>
<keyword evidence="4" id="KW-0106">Calcium</keyword>
<comment type="similarity">
    <text evidence="1">Belongs to the sulfatase family.</text>
</comment>
<evidence type="ECO:0000256" key="1">
    <source>
        <dbReference type="ARBA" id="ARBA00008779"/>
    </source>
</evidence>
<dbReference type="GO" id="GO:0004065">
    <property type="term" value="F:arylsulfatase activity"/>
    <property type="evidence" value="ECO:0007669"/>
    <property type="project" value="TreeGrafter"/>
</dbReference>
<feature type="domain" description="Sulfatase N-terminal" evidence="6">
    <location>
        <begin position="30"/>
        <end position="355"/>
    </location>
</feature>
<evidence type="ECO:0000256" key="5">
    <source>
        <dbReference type="SAM" id="SignalP"/>
    </source>
</evidence>
<dbReference type="Gene3D" id="3.40.720.10">
    <property type="entry name" value="Alkaline Phosphatase, subunit A"/>
    <property type="match status" value="1"/>
</dbReference>
<feature type="chain" id="PRO_5006425115" evidence="5">
    <location>
        <begin position="21"/>
        <end position="357"/>
    </location>
</feature>
<dbReference type="PANTHER" id="PTHR42693">
    <property type="entry name" value="ARYLSULFATASE FAMILY MEMBER"/>
    <property type="match status" value="1"/>
</dbReference>
<dbReference type="EMBL" id="LICA01000485">
    <property type="protein sequence ID" value="KRO91507.1"/>
    <property type="molecule type" value="Genomic_DNA"/>
</dbReference>
<comment type="caution">
    <text evidence="7">The sequence shown here is derived from an EMBL/GenBank/DDBJ whole genome shotgun (WGS) entry which is preliminary data.</text>
</comment>
<dbReference type="SUPFAM" id="SSF53649">
    <property type="entry name" value="Alkaline phosphatase-like"/>
    <property type="match status" value="1"/>
</dbReference>
<feature type="signal peptide" evidence="5">
    <location>
        <begin position="1"/>
        <end position="20"/>
    </location>
</feature>
<evidence type="ECO:0000256" key="4">
    <source>
        <dbReference type="ARBA" id="ARBA00022837"/>
    </source>
</evidence>
<accession>A0A0R2U224</accession>
<keyword evidence="2" id="KW-0479">Metal-binding</keyword>
<dbReference type="InterPro" id="IPR050738">
    <property type="entry name" value="Sulfatase"/>
</dbReference>
<dbReference type="InterPro" id="IPR024607">
    <property type="entry name" value="Sulfatase_CS"/>
</dbReference>
<dbReference type="PROSITE" id="PS00523">
    <property type="entry name" value="SULFATASE_1"/>
    <property type="match status" value="1"/>
</dbReference>
<dbReference type="PANTHER" id="PTHR42693:SF53">
    <property type="entry name" value="ENDO-4-O-SULFATASE"/>
    <property type="match status" value="1"/>
</dbReference>
<name>A0A0R2U224_9GAMM</name>
<organism evidence="7 8">
    <name type="scientific">SAR92 bacterium BACL26 MAG-121220-bin70</name>
    <dbReference type="NCBI Taxonomy" id="1655626"/>
    <lineage>
        <taxon>Bacteria</taxon>
        <taxon>Pseudomonadati</taxon>
        <taxon>Pseudomonadota</taxon>
        <taxon>Gammaproteobacteria</taxon>
        <taxon>Cellvibrionales</taxon>
        <taxon>Porticoccaceae</taxon>
        <taxon>SAR92 clade</taxon>
    </lineage>
</organism>
<evidence type="ECO:0000313" key="8">
    <source>
        <dbReference type="Proteomes" id="UP000051213"/>
    </source>
</evidence>
<keyword evidence="5" id="KW-0732">Signal</keyword>
<dbReference type="AlphaFoldDB" id="A0A0R2U224"/>
<proteinExistence type="inferred from homology"/>
<evidence type="ECO:0000313" key="7">
    <source>
        <dbReference type="EMBL" id="KRO91507.1"/>
    </source>
</evidence>
<evidence type="ECO:0000256" key="2">
    <source>
        <dbReference type="ARBA" id="ARBA00022723"/>
    </source>
</evidence>
<dbReference type="InterPro" id="IPR000917">
    <property type="entry name" value="Sulfatase_N"/>
</dbReference>
<gene>
    <name evidence="7" type="ORF">ABS24_04060</name>
</gene>
<reference evidence="7 8" key="1">
    <citation type="submission" date="2015-10" db="EMBL/GenBank/DDBJ databases">
        <title>Metagenome-Assembled Genomes uncover a global brackish microbiome.</title>
        <authorList>
            <person name="Hugerth L.W."/>
            <person name="Larsson J."/>
            <person name="Alneberg J."/>
            <person name="Lindh M.V."/>
            <person name="Legrand C."/>
            <person name="Pinhassi J."/>
            <person name="Andersson A.F."/>
        </authorList>
    </citation>
    <scope>NUCLEOTIDE SEQUENCE [LARGE SCALE GENOMIC DNA]</scope>
    <source>
        <strain evidence="7">BACL26 MAG-121220-bin70</strain>
    </source>
</reference>
<protein>
    <submittedName>
        <fullName evidence="7">Arylsulfatase</fullName>
    </submittedName>
</protein>
<dbReference type="InterPro" id="IPR017850">
    <property type="entry name" value="Alkaline_phosphatase_core_sf"/>
</dbReference>
<dbReference type="Pfam" id="PF00884">
    <property type="entry name" value="Sulfatase"/>
    <property type="match status" value="1"/>
</dbReference>
<evidence type="ECO:0000259" key="6">
    <source>
        <dbReference type="Pfam" id="PF00884"/>
    </source>
</evidence>
<keyword evidence="3" id="KW-0378">Hydrolase</keyword>
<dbReference type="GO" id="GO:0046872">
    <property type="term" value="F:metal ion binding"/>
    <property type="evidence" value="ECO:0007669"/>
    <property type="project" value="UniProtKB-KW"/>
</dbReference>
<evidence type="ECO:0000256" key="3">
    <source>
        <dbReference type="ARBA" id="ARBA00022801"/>
    </source>
</evidence>
<sequence>MHLKKIISIVLIVISSFAQGEQKTNETVQPNFIIIYTDDMGYADAGPYGDPLIKTPSIDLLVETGQAWTNFYASASVCTPSRGALLTGKLPVRTGLYGDNMAVFFPGSKKGLPHSEKTIAEVFQDHRYATGMFGKWHLGDAKAYYPTRHGFDEWLGIPYSNDMDWEVDGINLSNIFTPPQDAAEKYRQVYPRVQKQIFNPDINDWQVPLIYSQRQLDGSFNDIELERPANQNLITQRYTRESIRFMHESVKAKKPFFLYLSHSMPHVPLFSSPEFSGKSQKGIYGDVIEEIDWSVGQILTAVKALAIDKNTYLVFTSDNGPWLIFGDHAGSAKPLRNGKATTFEGGMRVMTLFSGPG</sequence>